<dbReference type="Proteomes" id="UP000863257">
    <property type="component" value="Unassembled WGS sequence"/>
</dbReference>
<evidence type="ECO:0000256" key="2">
    <source>
        <dbReference type="SAM" id="SignalP"/>
    </source>
</evidence>
<dbReference type="SUPFAM" id="SSF103088">
    <property type="entry name" value="OmpA-like"/>
    <property type="match status" value="1"/>
</dbReference>
<dbReference type="Gene3D" id="3.30.1330.60">
    <property type="entry name" value="OmpA-like domain"/>
    <property type="match status" value="1"/>
</dbReference>
<feature type="coiled-coil region" evidence="1">
    <location>
        <begin position="62"/>
        <end position="89"/>
    </location>
</feature>
<organism evidence="4">
    <name type="scientific">Vibrio vulnificus</name>
    <dbReference type="NCBI Taxonomy" id="672"/>
    <lineage>
        <taxon>Bacteria</taxon>
        <taxon>Pseudomonadati</taxon>
        <taxon>Pseudomonadota</taxon>
        <taxon>Gammaproteobacteria</taxon>
        <taxon>Vibrionales</taxon>
        <taxon>Vibrionaceae</taxon>
        <taxon>Vibrio</taxon>
    </lineage>
</organism>
<reference evidence="4" key="2">
    <citation type="submission" date="2019-01" db="EMBL/GenBank/DDBJ databases">
        <authorList>
            <consortium name="NCBI Pathogen Detection Project"/>
        </authorList>
    </citation>
    <scope>NUCLEOTIDE SEQUENCE</scope>
    <source>
        <strain evidence="4">BCW_3452</strain>
    </source>
</reference>
<protein>
    <recommendedName>
        <fullName evidence="3">OmpA-like domain-containing protein</fullName>
    </recommendedName>
</protein>
<feature type="chain" id="PRO_5034525652" description="OmpA-like domain-containing protein" evidence="2">
    <location>
        <begin position="20"/>
        <end position="202"/>
    </location>
</feature>
<dbReference type="Pfam" id="PF00691">
    <property type="entry name" value="OmpA"/>
    <property type="match status" value="1"/>
</dbReference>
<evidence type="ECO:0000256" key="1">
    <source>
        <dbReference type="SAM" id="Coils"/>
    </source>
</evidence>
<feature type="domain" description="OmpA-like" evidence="3">
    <location>
        <begin position="103"/>
        <end position="186"/>
    </location>
</feature>
<dbReference type="InterPro" id="IPR036737">
    <property type="entry name" value="OmpA-like_sf"/>
</dbReference>
<keyword evidence="1" id="KW-0175">Coiled coil</keyword>
<feature type="signal peptide" evidence="2">
    <location>
        <begin position="1"/>
        <end position="19"/>
    </location>
</feature>
<proteinExistence type="predicted"/>
<dbReference type="EMBL" id="DACRBY010000017">
    <property type="protein sequence ID" value="HAS8540998.1"/>
    <property type="molecule type" value="Genomic_DNA"/>
</dbReference>
<comment type="caution">
    <text evidence="4">The sequence shown here is derived from an EMBL/GenBank/DDBJ whole genome shotgun (WGS) entry which is preliminary data.</text>
</comment>
<reference evidence="4" key="1">
    <citation type="journal article" date="2018" name="Genome Biol.">
        <title>SKESA: strategic k-mer extension for scrupulous assemblies.</title>
        <authorList>
            <person name="Souvorov A."/>
            <person name="Agarwala R."/>
            <person name="Lipman D.J."/>
        </authorList>
    </citation>
    <scope>NUCLEOTIDE SEQUENCE</scope>
    <source>
        <strain evidence="4">BCW_3452</strain>
    </source>
</reference>
<dbReference type="InterPro" id="IPR006665">
    <property type="entry name" value="OmpA-like"/>
</dbReference>
<gene>
    <name evidence="4" type="ORF">I7730_14500</name>
</gene>
<evidence type="ECO:0000259" key="3">
    <source>
        <dbReference type="Pfam" id="PF00691"/>
    </source>
</evidence>
<keyword evidence="2" id="KW-0732">Signal</keyword>
<sequence length="202" mass="22785">MKNKLFVIAGIIASATAGANEPDSITMTTKFYGHNLPTIILAKEINEQNHKFNDETYIEGEIELLNAKLVETESQLSKKNQMVAELTSKIQSGDWTYETYYITGDNTVNDSQKEVLAALFNIALEKNLLLKIEGRADPRGDYDYNLELAKSRAENVEKIAKDVGISDEMITISYSVTETEIQKNRELHFFDRNTSITFSSKT</sequence>
<evidence type="ECO:0000313" key="4">
    <source>
        <dbReference type="EMBL" id="HAS8540998.1"/>
    </source>
</evidence>
<name>A0A8H9TFS1_VIBVL</name>
<accession>A0A8H9TFS1</accession>
<dbReference type="AlphaFoldDB" id="A0A8H9TFS1"/>